<dbReference type="AlphaFoldDB" id="A0A444J317"/>
<accession>A0A444J317</accession>
<proteinExistence type="predicted"/>
<evidence type="ECO:0000313" key="3">
    <source>
        <dbReference type="Proteomes" id="UP000287853"/>
    </source>
</evidence>
<feature type="compositionally biased region" description="Basic residues" evidence="1">
    <location>
        <begin position="14"/>
        <end position="29"/>
    </location>
</feature>
<evidence type="ECO:0000256" key="1">
    <source>
        <dbReference type="SAM" id="MobiDB-lite"/>
    </source>
</evidence>
<sequence length="29" mass="3526">MLTGQDLWPLPQRQRTRARPKRRSNGCFR</sequence>
<dbReference type="Proteomes" id="UP000287853">
    <property type="component" value="Unassembled WGS sequence"/>
</dbReference>
<comment type="caution">
    <text evidence="2">The sequence shown here is derived from an EMBL/GenBank/DDBJ whole genome shotgun (WGS) entry which is preliminary data.</text>
</comment>
<reference evidence="2 3" key="1">
    <citation type="submission" date="2017-01" db="EMBL/GenBank/DDBJ databases">
        <title>The cable genome- insights into the physiology and evolution of filamentous bacteria capable of sulfide oxidation via long distance electron transfer.</title>
        <authorList>
            <person name="Schreiber L."/>
            <person name="Bjerg J.T."/>
            <person name="Boggild A."/>
            <person name="Van De Vossenberg J."/>
            <person name="Meysman F."/>
            <person name="Nielsen L.P."/>
            <person name="Schramm A."/>
            <person name="Kjeldsen K.U."/>
        </authorList>
    </citation>
    <scope>NUCLEOTIDE SEQUENCE [LARGE SCALE GENOMIC DNA]</scope>
    <source>
        <strain evidence="2">MCF</strain>
    </source>
</reference>
<feature type="region of interest" description="Disordered" evidence="1">
    <location>
        <begin position="1"/>
        <end position="29"/>
    </location>
</feature>
<organism evidence="2 3">
    <name type="scientific">Candidatus Electrothrix aarhusensis</name>
    <dbReference type="NCBI Taxonomy" id="1859131"/>
    <lineage>
        <taxon>Bacteria</taxon>
        <taxon>Pseudomonadati</taxon>
        <taxon>Thermodesulfobacteriota</taxon>
        <taxon>Desulfobulbia</taxon>
        <taxon>Desulfobulbales</taxon>
        <taxon>Desulfobulbaceae</taxon>
        <taxon>Candidatus Electrothrix</taxon>
    </lineage>
</organism>
<evidence type="ECO:0000313" key="2">
    <source>
        <dbReference type="EMBL" id="RWX47526.1"/>
    </source>
</evidence>
<gene>
    <name evidence="2" type="ORF">H206_06340</name>
</gene>
<dbReference type="EMBL" id="MTKO01000033">
    <property type="protein sequence ID" value="RWX47526.1"/>
    <property type="molecule type" value="Genomic_DNA"/>
</dbReference>
<protein>
    <submittedName>
        <fullName evidence="2">Uncharacterized protein</fullName>
    </submittedName>
</protein>
<name>A0A444J317_9BACT</name>
<keyword evidence="3" id="KW-1185">Reference proteome</keyword>